<reference evidence="7 8" key="1">
    <citation type="submission" date="2019-12" db="EMBL/GenBank/DDBJ databases">
        <title>Sequence classification of anaerobic respiratory reductive dehalogenases: First we see many, then we see few.</title>
        <authorList>
            <person name="Molenda O."/>
            <person name="Puentes Jacome L.A."/>
            <person name="Cao X."/>
            <person name="Nesbo C.L."/>
            <person name="Tang S."/>
            <person name="Morson N."/>
            <person name="Patron J."/>
            <person name="Lomheim L."/>
            <person name="Wishart D.S."/>
            <person name="Edwards E.A."/>
        </authorList>
    </citation>
    <scope>NUCLEOTIDE SEQUENCE [LARGE SCALE GENOMIC DNA]</scope>
    <source>
        <strain evidence="7 8">12DCA</strain>
    </source>
</reference>
<dbReference type="InterPro" id="IPR056546">
    <property type="entry name" value="MreB_MamK-like"/>
</dbReference>
<gene>
    <name evidence="6" type="primary">mreB</name>
    <name evidence="7" type="ORF">GQ588_12930</name>
</gene>
<keyword evidence="1 6" id="KW-0963">Cytoplasm</keyword>
<comment type="subcellular location">
    <subcellularLocation>
        <location evidence="6">Cytoplasm</location>
    </subcellularLocation>
    <text evidence="6">Membrane-associated.</text>
</comment>
<comment type="function">
    <text evidence="6">Forms membrane-associated dynamic filaments that are essential for cell shape determination. Acts by regulating cell wall synthesis and cell elongation, and thus cell shape. A feedback loop between cell geometry and MreB localization may maintain elongated cell shape by targeting cell wall growth to regions of negative cell wall curvature.</text>
</comment>
<dbReference type="CDD" id="cd10225">
    <property type="entry name" value="ASKHA_NBD_MreB-like"/>
    <property type="match status" value="1"/>
</dbReference>
<evidence type="ECO:0000313" key="8">
    <source>
        <dbReference type="Proteomes" id="UP000430508"/>
    </source>
</evidence>
<dbReference type="PANTHER" id="PTHR42749">
    <property type="entry name" value="CELL SHAPE-DETERMINING PROTEIN MREB"/>
    <property type="match status" value="1"/>
</dbReference>
<organism evidence="7 8">
    <name type="scientific">Dehalobacter restrictus</name>
    <dbReference type="NCBI Taxonomy" id="55583"/>
    <lineage>
        <taxon>Bacteria</taxon>
        <taxon>Bacillati</taxon>
        <taxon>Bacillota</taxon>
        <taxon>Clostridia</taxon>
        <taxon>Eubacteriales</taxon>
        <taxon>Desulfitobacteriaceae</taxon>
        <taxon>Dehalobacter</taxon>
    </lineage>
</organism>
<comment type="similarity">
    <text evidence="5 6">Belongs to the FtsA/MreB family.</text>
</comment>
<dbReference type="PANTHER" id="PTHR42749:SF1">
    <property type="entry name" value="CELL SHAPE-DETERMINING PROTEIN MREB"/>
    <property type="match status" value="1"/>
</dbReference>
<keyword evidence="2 6" id="KW-0547">Nucleotide-binding</keyword>
<keyword evidence="4 6" id="KW-0133">Cell shape</keyword>
<evidence type="ECO:0000256" key="3">
    <source>
        <dbReference type="ARBA" id="ARBA00022840"/>
    </source>
</evidence>
<dbReference type="HAMAP" id="MF_02207">
    <property type="entry name" value="MreB"/>
    <property type="match status" value="1"/>
</dbReference>
<name>A0A857DM47_9FIRM</name>
<proteinExistence type="inferred from homology"/>
<dbReference type="NCBIfam" id="NF010539">
    <property type="entry name" value="PRK13927.1"/>
    <property type="match status" value="1"/>
</dbReference>
<feature type="binding site" evidence="6">
    <location>
        <begin position="206"/>
        <end position="209"/>
    </location>
    <ligand>
        <name>ATP</name>
        <dbReference type="ChEBI" id="CHEBI:30616"/>
    </ligand>
</feature>
<evidence type="ECO:0000256" key="6">
    <source>
        <dbReference type="HAMAP-Rule" id="MF_02207"/>
    </source>
</evidence>
<feature type="binding site" evidence="6">
    <location>
        <begin position="286"/>
        <end position="289"/>
    </location>
    <ligand>
        <name>ATP</name>
        <dbReference type="ChEBI" id="CHEBI:30616"/>
    </ligand>
</feature>
<dbReference type="InterPro" id="IPR004753">
    <property type="entry name" value="MreB"/>
</dbReference>
<evidence type="ECO:0000256" key="4">
    <source>
        <dbReference type="ARBA" id="ARBA00022960"/>
    </source>
</evidence>
<accession>A0A857DM47</accession>
<evidence type="ECO:0000313" key="7">
    <source>
        <dbReference type="EMBL" id="QHA01479.1"/>
    </source>
</evidence>
<feature type="binding site" evidence="6">
    <location>
        <begin position="13"/>
        <end position="15"/>
    </location>
    <ligand>
        <name>ATP</name>
        <dbReference type="ChEBI" id="CHEBI:30616"/>
    </ligand>
</feature>
<dbReference type="EMBL" id="CP046996">
    <property type="protein sequence ID" value="QHA01479.1"/>
    <property type="molecule type" value="Genomic_DNA"/>
</dbReference>
<dbReference type="Gene3D" id="3.30.420.40">
    <property type="match status" value="3"/>
</dbReference>
<dbReference type="GO" id="GO:0000902">
    <property type="term" value="P:cell morphogenesis"/>
    <property type="evidence" value="ECO:0007669"/>
    <property type="project" value="InterPro"/>
</dbReference>
<dbReference type="InterPro" id="IPR043129">
    <property type="entry name" value="ATPase_NBD"/>
</dbReference>
<dbReference type="GO" id="GO:0008360">
    <property type="term" value="P:regulation of cell shape"/>
    <property type="evidence" value="ECO:0007669"/>
    <property type="project" value="UniProtKB-UniRule"/>
</dbReference>
<sequence length="338" mass="35818">MVFSKDLGIDLGTANTLVHMKGKGIIVREPSVVAMDIEKNEPLAVGDRAKEMIGRTPGNIVAIRPLKDGVISDFNVTQKMLKYFINRALGSKFLFARPRVVICVPSGVTAVEKRAVKEAALAAGAKDPIIMEEPMAAAIGAGLPVSDPTGNMIVDIGGGTTEVAVISMGGIVTAGSIRVAGDEMDDAIIAYIKKTYNLSVGYQSAENIKMEIGAAYMPEKGLTYAIKGRDLLTGLPKNVEITSEEIVEALNEPVNAIVDAVKNCLEKTPPELAADIMDRGIIMAGGGSLLRNLDRLIADQTGIPVHLAEDPLSCVALGTGKVLENEEILRRIAAMQKN</sequence>
<dbReference type="Proteomes" id="UP000430508">
    <property type="component" value="Chromosome"/>
</dbReference>
<dbReference type="Pfam" id="PF06723">
    <property type="entry name" value="MreB_Mbl"/>
    <property type="match status" value="1"/>
</dbReference>
<keyword evidence="3 6" id="KW-0067">ATP-binding</keyword>
<protein>
    <recommendedName>
        <fullName evidence="6">Cell shape-determining protein MreB</fullName>
    </recommendedName>
</protein>
<dbReference type="AlphaFoldDB" id="A0A857DM47"/>
<evidence type="ECO:0000256" key="1">
    <source>
        <dbReference type="ARBA" id="ARBA00022490"/>
    </source>
</evidence>
<feature type="binding site" evidence="6">
    <location>
        <begin position="158"/>
        <end position="160"/>
    </location>
    <ligand>
        <name>ATP</name>
        <dbReference type="ChEBI" id="CHEBI:30616"/>
    </ligand>
</feature>
<evidence type="ECO:0000256" key="5">
    <source>
        <dbReference type="ARBA" id="ARBA00023458"/>
    </source>
</evidence>
<dbReference type="NCBIfam" id="TIGR00904">
    <property type="entry name" value="mreB"/>
    <property type="match status" value="1"/>
</dbReference>
<evidence type="ECO:0000256" key="2">
    <source>
        <dbReference type="ARBA" id="ARBA00022741"/>
    </source>
</evidence>
<comment type="subunit">
    <text evidence="6">Forms polymers.</text>
</comment>
<dbReference type="GO" id="GO:0005737">
    <property type="term" value="C:cytoplasm"/>
    <property type="evidence" value="ECO:0007669"/>
    <property type="project" value="UniProtKB-SubCell"/>
</dbReference>
<dbReference type="PRINTS" id="PR01652">
    <property type="entry name" value="SHAPEPROTEIN"/>
</dbReference>
<dbReference type="GO" id="GO:0005524">
    <property type="term" value="F:ATP binding"/>
    <property type="evidence" value="ECO:0007669"/>
    <property type="project" value="UniProtKB-KW"/>
</dbReference>
<dbReference type="SUPFAM" id="SSF53067">
    <property type="entry name" value="Actin-like ATPase domain"/>
    <property type="match status" value="2"/>
</dbReference>
<dbReference type="RefSeq" id="WP_015044646.1">
    <property type="nucleotide sequence ID" value="NZ_CP046996.1"/>
</dbReference>